<evidence type="ECO:0000313" key="1">
    <source>
        <dbReference type="Proteomes" id="UP000050741"/>
    </source>
</evidence>
<sequence>QFNVINFNTKLNKYNVDFNQFNFNHSFNFNFNYSKFNNKLNKFFNLNYSNFNIKPDYICPKLSFCRCSNPTTHRSTKQLEPAAGIRIENLKLKNEKCS</sequence>
<dbReference type="Proteomes" id="UP000050741">
    <property type="component" value="Unassembled WGS sequence"/>
</dbReference>
<reference evidence="1" key="2">
    <citation type="submission" date="2014-05" db="EMBL/GenBank/DDBJ databases">
        <title>The genome and life-stage specific transcriptomes of Globodera pallida elucidate key aspects of plant parasitism by a cyst nematode.</title>
        <authorList>
            <person name="Cotton J.A."/>
            <person name="Lilley C.J."/>
            <person name="Jones L.M."/>
            <person name="Kikuchi T."/>
            <person name="Reid A.J."/>
            <person name="Thorpe P."/>
            <person name="Tsai I.J."/>
            <person name="Beasley H."/>
            <person name="Blok V."/>
            <person name="Cock P.J.A."/>
            <person name="Van den Akker S.E."/>
            <person name="Holroyd N."/>
            <person name="Hunt M."/>
            <person name="Mantelin S."/>
            <person name="Naghra H."/>
            <person name="Pain A."/>
            <person name="Palomares-Rius J.E."/>
            <person name="Zarowiecki M."/>
            <person name="Berriman M."/>
            <person name="Jones J.T."/>
            <person name="Urwin P.E."/>
        </authorList>
    </citation>
    <scope>NUCLEOTIDE SEQUENCE [LARGE SCALE GENOMIC DNA]</scope>
    <source>
        <strain evidence="1">Lindley</strain>
    </source>
</reference>
<name>A0A183CRJ3_GLOPA</name>
<accession>A0A183CRJ3</accession>
<reference evidence="1" key="1">
    <citation type="submission" date="2013-12" db="EMBL/GenBank/DDBJ databases">
        <authorList>
            <person name="Aslett M."/>
        </authorList>
    </citation>
    <scope>NUCLEOTIDE SEQUENCE [LARGE SCALE GENOMIC DNA]</scope>
    <source>
        <strain evidence="1">Lindley</strain>
    </source>
</reference>
<dbReference type="AlphaFoldDB" id="A0A183CRJ3"/>
<organism evidence="1 2">
    <name type="scientific">Globodera pallida</name>
    <name type="common">Potato cyst nematode worm</name>
    <name type="synonym">Heterodera pallida</name>
    <dbReference type="NCBI Taxonomy" id="36090"/>
    <lineage>
        <taxon>Eukaryota</taxon>
        <taxon>Metazoa</taxon>
        <taxon>Ecdysozoa</taxon>
        <taxon>Nematoda</taxon>
        <taxon>Chromadorea</taxon>
        <taxon>Rhabditida</taxon>
        <taxon>Tylenchina</taxon>
        <taxon>Tylenchomorpha</taxon>
        <taxon>Tylenchoidea</taxon>
        <taxon>Heteroderidae</taxon>
        <taxon>Heteroderinae</taxon>
        <taxon>Globodera</taxon>
    </lineage>
</organism>
<protein>
    <submittedName>
        <fullName evidence="2">Pentapeptide repeat-containing protein</fullName>
    </submittedName>
</protein>
<reference evidence="2" key="3">
    <citation type="submission" date="2016-06" db="UniProtKB">
        <authorList>
            <consortium name="WormBaseParasite"/>
        </authorList>
    </citation>
    <scope>IDENTIFICATION</scope>
</reference>
<proteinExistence type="predicted"/>
<keyword evidence="1" id="KW-1185">Reference proteome</keyword>
<evidence type="ECO:0000313" key="2">
    <source>
        <dbReference type="WBParaSite" id="GPLIN_001550100"/>
    </source>
</evidence>
<dbReference type="WBParaSite" id="GPLIN_001550100">
    <property type="protein sequence ID" value="GPLIN_001550100"/>
    <property type="gene ID" value="GPLIN_001550100"/>
</dbReference>